<feature type="domain" description="MULE transposase" evidence="1">
    <location>
        <begin position="416"/>
        <end position="509"/>
    </location>
</feature>
<keyword evidence="3" id="KW-1185">Reference proteome</keyword>
<evidence type="ECO:0000313" key="3">
    <source>
        <dbReference type="Proteomes" id="UP001516023"/>
    </source>
</evidence>
<dbReference type="EMBL" id="JABMIG020000086">
    <property type="protein sequence ID" value="KAL3793890.1"/>
    <property type="molecule type" value="Genomic_DNA"/>
</dbReference>
<proteinExistence type="predicted"/>
<dbReference type="InterPro" id="IPR018289">
    <property type="entry name" value="MULE_transposase_dom"/>
</dbReference>
<gene>
    <name evidence="2" type="ORF">HJC23_002137</name>
</gene>
<reference evidence="2 3" key="1">
    <citation type="journal article" date="2020" name="G3 (Bethesda)">
        <title>Improved Reference Genome for Cyclotella cryptica CCMP332, a Model for Cell Wall Morphogenesis, Salinity Adaptation, and Lipid Production in Diatoms (Bacillariophyta).</title>
        <authorList>
            <person name="Roberts W.R."/>
            <person name="Downey K.M."/>
            <person name="Ruck E.C."/>
            <person name="Traller J.C."/>
            <person name="Alverson A.J."/>
        </authorList>
    </citation>
    <scope>NUCLEOTIDE SEQUENCE [LARGE SCALE GENOMIC DNA]</scope>
    <source>
        <strain evidence="2 3">CCMP332</strain>
    </source>
</reference>
<dbReference type="AlphaFoldDB" id="A0ABD3Q6T5"/>
<evidence type="ECO:0000259" key="1">
    <source>
        <dbReference type="Pfam" id="PF10551"/>
    </source>
</evidence>
<comment type="caution">
    <text evidence="2">The sequence shown here is derived from an EMBL/GenBank/DDBJ whole genome shotgun (WGS) entry which is preliminary data.</text>
</comment>
<accession>A0ABD3Q6T5</accession>
<name>A0ABD3Q6T5_9STRA</name>
<organism evidence="2 3">
    <name type="scientific">Cyclotella cryptica</name>
    <dbReference type="NCBI Taxonomy" id="29204"/>
    <lineage>
        <taxon>Eukaryota</taxon>
        <taxon>Sar</taxon>
        <taxon>Stramenopiles</taxon>
        <taxon>Ochrophyta</taxon>
        <taxon>Bacillariophyta</taxon>
        <taxon>Coscinodiscophyceae</taxon>
        <taxon>Thalassiosirophycidae</taxon>
        <taxon>Stephanodiscales</taxon>
        <taxon>Stephanodiscaceae</taxon>
        <taxon>Cyclotella</taxon>
    </lineage>
</organism>
<sequence length="701" mass="80717">MSYNNSQPYSRRPYPQGCLLTRQQWMTTEDNRIAALKKKHRHSLSGPLLEPSTVQYMPYQPSVIHTMPYQIPVPQSMPMPQSAFIPQPWRNNTMKPLTNMFFSDNASSKPPSARPPFSDCTNTIEMPLNHRVVTEKEASIQREVQQCLAAGKTSFNFYSKAQSMTDIEPVVLDKTNNNYASFEPFPLLKVDIEMSSLVKKKRAVDPNNRADSQSCTKPRVHDEMSYTFHKMLSNGWQRFKCSCFRAKDVAGLCNAYLKVLPKDDEDHIVRGGNHAPACLKHNSHKVLVNTEIVDKAQDVQDAMYQFVEEQCTSIDHRSDSPEVIWNDTCKHFREIAEKNYIGMTKSQVRKLVYNARDRCFGGDVISKVEAQYSGSNKTAFLCHHASFADDEGMQRIMCFSVPQLLALLNYPMVQLFVDCTFNIVPHPFKQCLIIMIFDAGRRIYTPVAWALMTGKTNECYWQVFNWITSVVQDLDPSYIGVDFELAFFTNVSIQFPDAKLIGCLFHFKQAIRTKMKKLKFPDKEVDYAMRRGVIDLLTVIPIKHLKMGIEFVARMIQTHVAELHGDDSPEYIDAEKRFWMQDDFLKVWNISGIADDGRRVKLVNKTSNGLERYNRHFNGIVPTAHPNLVTFVQALRKEVDRVLVRMENIDKGREDPPEYAEPIFPEIPSEFWEMIESHKEMRDEQVKGVAKKKGRGRKAMK</sequence>
<protein>
    <recommendedName>
        <fullName evidence="1">MULE transposase domain-containing protein</fullName>
    </recommendedName>
</protein>
<evidence type="ECO:0000313" key="2">
    <source>
        <dbReference type="EMBL" id="KAL3793890.1"/>
    </source>
</evidence>
<dbReference type="Proteomes" id="UP001516023">
    <property type="component" value="Unassembled WGS sequence"/>
</dbReference>
<dbReference type="Pfam" id="PF10551">
    <property type="entry name" value="MULE"/>
    <property type="match status" value="1"/>
</dbReference>